<evidence type="ECO:0000256" key="5">
    <source>
        <dbReference type="ARBA" id="ARBA00042470"/>
    </source>
</evidence>
<comment type="caution">
    <text evidence="12">The sequence shown here is derived from an EMBL/GenBank/DDBJ whole genome shotgun (WGS) entry which is preliminary data.</text>
</comment>
<keyword evidence="13" id="KW-1185">Reference proteome</keyword>
<feature type="active site" evidence="9">
    <location>
        <position position="604"/>
    </location>
</feature>
<evidence type="ECO:0000256" key="4">
    <source>
        <dbReference type="ARBA" id="ARBA00040853"/>
    </source>
</evidence>
<dbReference type="PANTHER" id="PTHR42991:SF1">
    <property type="entry name" value="ALDEHYDE DEHYDROGENASE"/>
    <property type="match status" value="1"/>
</dbReference>
<dbReference type="Gene3D" id="3.40.605.10">
    <property type="entry name" value="Aldehyde Dehydrogenase, Chain A, domain 1"/>
    <property type="match status" value="2"/>
</dbReference>
<reference evidence="12" key="2">
    <citation type="submission" date="2022-01" db="EMBL/GenBank/DDBJ databases">
        <authorList>
            <person name="Yamashiro T."/>
            <person name="Shiraishi A."/>
            <person name="Satake H."/>
            <person name="Nakayama K."/>
        </authorList>
    </citation>
    <scope>NUCLEOTIDE SEQUENCE</scope>
</reference>
<evidence type="ECO:0000259" key="11">
    <source>
        <dbReference type="Pfam" id="PF00171"/>
    </source>
</evidence>
<feature type="domain" description="Aldehyde dehydrogenase" evidence="11">
    <location>
        <begin position="498"/>
        <end position="823"/>
    </location>
</feature>
<evidence type="ECO:0000256" key="3">
    <source>
        <dbReference type="ARBA" id="ARBA00038980"/>
    </source>
</evidence>
<dbReference type="InterPro" id="IPR016163">
    <property type="entry name" value="Ald_DH_C"/>
</dbReference>
<accession>A0ABQ5BKF5</accession>
<evidence type="ECO:0000313" key="12">
    <source>
        <dbReference type="EMBL" id="GJT14013.1"/>
    </source>
</evidence>
<evidence type="ECO:0000256" key="1">
    <source>
        <dbReference type="ARBA" id="ARBA00009986"/>
    </source>
</evidence>
<dbReference type="InterPro" id="IPR029510">
    <property type="entry name" value="Ald_DH_CS_GLU"/>
</dbReference>
<sequence>MAGSGVFEDIIDGDVFKYYTDGEWKKSASGKSVAIINPTTRTTQYKVQACTQEEVNKVMESSKIAQKQWAKTPLWKRAELLHKAAAILKEHKAPIAECLVKEIAKPAKDSVTEVVRSGDLISYCAEEGVRILGEGKFLVSDSFPGNERTKYCLTSKIPLGVVLAIPPFNYPVNLAVSKIGPALIAGNSLVLKPPTQGAVACLHMVQCFHLAGFPKGLISCVTGKGSEIGDFLTMHPGVNCISFTGGDTGVAISKKAGMVPLQMELGGKDACIVLEDADLDLVAANIIKGGFSYSCVKRKLIGSVYSGQRCTAVKVVLVMESVADALVEKVNAKVAKLKVGPPEEDCDITPVVSESSANFIEGLAKDAKTKGATFCQEYKREGNLIWPLLLDNVRPDMRIAWEEPFGPIVPVIRINSIEEGIHHCNASNFGLQGCVFTKDINKAILISDAMETGTVQINSAPARGPDHFPFQDLKDSGIRSQGITNNINMMMKIKSTIPLGVVLAIPPFNYPVNLAVSKIGPALIAGNSLVLKPPTQGAVACLHMVQCFHLAGFPKGLISCVTGKGSEIGDFLTMHPGVNCISFTGGDTGVAISKKAGMVPLQMELGGKDACIVLEDADLDLVAANIIKGGSVYSGQRCTAVKVVLVMESVADALVEKVNAKVAKLKVGPPEEDCDITPVVSESSANFIEGLAKDAKTKGATFCQEYKREGNLIWPLLLDNVRPDMRIAWEEPFGPIVPVIRINSIEEGIHHCNASNFGLQGCVFTKDINKAILISDAMETGTVQINSAPARGPDHFPFQGLKDSGIGSQGITNSINMMTKIKSTVINLPTPSYTMGALHSKWRAKAIAFKELKILSSLALDELIGSKYMNEDEEHAMAVRGHYEKGLSRNGRTIGNAIHVSDSEEEDNEKTNEETCLMAQYLMKAYAGGNLAFVNNLKGKVINKGQICDNKCIFLLTENDNEITKDKKVIGVVKREFDKSPPTKLSPLVDDDVGEEKAVENQNNLEDNIENESLEDDAVVNIKDVNTNNI</sequence>
<comment type="similarity">
    <text evidence="1 10">Belongs to the aldehyde dehydrogenase family.</text>
</comment>
<evidence type="ECO:0000313" key="13">
    <source>
        <dbReference type="Proteomes" id="UP001151760"/>
    </source>
</evidence>
<evidence type="ECO:0000256" key="6">
    <source>
        <dbReference type="ARBA" id="ARBA00042646"/>
    </source>
</evidence>
<organism evidence="12 13">
    <name type="scientific">Tanacetum coccineum</name>
    <dbReference type="NCBI Taxonomy" id="301880"/>
    <lineage>
        <taxon>Eukaryota</taxon>
        <taxon>Viridiplantae</taxon>
        <taxon>Streptophyta</taxon>
        <taxon>Embryophyta</taxon>
        <taxon>Tracheophyta</taxon>
        <taxon>Spermatophyta</taxon>
        <taxon>Magnoliopsida</taxon>
        <taxon>eudicotyledons</taxon>
        <taxon>Gunneridae</taxon>
        <taxon>Pentapetalae</taxon>
        <taxon>asterids</taxon>
        <taxon>campanulids</taxon>
        <taxon>Asterales</taxon>
        <taxon>Asteraceae</taxon>
        <taxon>Asteroideae</taxon>
        <taxon>Anthemideae</taxon>
        <taxon>Anthemidinae</taxon>
        <taxon>Tanacetum</taxon>
    </lineage>
</organism>
<feature type="domain" description="Aldehyde dehydrogenase" evidence="11">
    <location>
        <begin position="24"/>
        <end position="495"/>
    </location>
</feature>
<dbReference type="Gene3D" id="3.40.309.10">
    <property type="entry name" value="Aldehyde Dehydrogenase, Chain A, domain 2"/>
    <property type="match status" value="2"/>
</dbReference>
<keyword evidence="2 10" id="KW-0560">Oxidoreductase</keyword>
<protein>
    <recommendedName>
        <fullName evidence="4">NADP-dependent glyceraldehyde-3-phosphate dehydrogenase</fullName>
        <ecNumber evidence="3">1.2.1.9</ecNumber>
    </recommendedName>
    <alternativeName>
        <fullName evidence="5">Glyceraldehyde-3-phosphate dehydrogenase [NADP(+)]</fullName>
    </alternativeName>
    <alternativeName>
        <fullName evidence="6">Non-phosphorylating glyceraldehyde 3-phosphate dehydrogenase</fullName>
    </alternativeName>
    <alternativeName>
        <fullName evidence="7">Triosephosphate dehydrogenase</fullName>
    </alternativeName>
</protein>
<evidence type="ECO:0000256" key="8">
    <source>
        <dbReference type="ARBA" id="ARBA00049186"/>
    </source>
</evidence>
<dbReference type="InterPro" id="IPR051020">
    <property type="entry name" value="ALDH-related_metabolic_enz"/>
</dbReference>
<evidence type="ECO:0000256" key="9">
    <source>
        <dbReference type="PROSITE-ProRule" id="PRU10007"/>
    </source>
</evidence>
<dbReference type="PROSITE" id="PS00687">
    <property type="entry name" value="ALDEHYDE_DEHYDR_GLU"/>
    <property type="match status" value="2"/>
</dbReference>
<dbReference type="InterPro" id="IPR016162">
    <property type="entry name" value="Ald_DH_N"/>
</dbReference>
<dbReference type="SUPFAM" id="SSF53720">
    <property type="entry name" value="ALDH-like"/>
    <property type="match status" value="2"/>
</dbReference>
<dbReference type="Proteomes" id="UP001151760">
    <property type="component" value="Unassembled WGS sequence"/>
</dbReference>
<dbReference type="EC" id="1.2.1.9" evidence="3"/>
<reference evidence="12" key="1">
    <citation type="journal article" date="2022" name="Int. J. Mol. Sci.">
        <title>Draft Genome of Tanacetum Coccineum: Genomic Comparison of Closely Related Tanacetum-Family Plants.</title>
        <authorList>
            <person name="Yamashiro T."/>
            <person name="Shiraishi A."/>
            <person name="Nakayama K."/>
            <person name="Satake H."/>
        </authorList>
    </citation>
    <scope>NUCLEOTIDE SEQUENCE</scope>
</reference>
<evidence type="ECO:0000256" key="10">
    <source>
        <dbReference type="RuleBase" id="RU003345"/>
    </source>
</evidence>
<dbReference type="PANTHER" id="PTHR42991">
    <property type="entry name" value="ALDEHYDE DEHYDROGENASE"/>
    <property type="match status" value="1"/>
</dbReference>
<dbReference type="Pfam" id="PF00171">
    <property type="entry name" value="Aldedh"/>
    <property type="match status" value="2"/>
</dbReference>
<proteinExistence type="inferred from homology"/>
<gene>
    <name evidence="12" type="ORF">Tco_0861055</name>
</gene>
<evidence type="ECO:0000256" key="7">
    <source>
        <dbReference type="ARBA" id="ARBA00043052"/>
    </source>
</evidence>
<dbReference type="InterPro" id="IPR016161">
    <property type="entry name" value="Ald_DH/histidinol_DH"/>
</dbReference>
<dbReference type="CDD" id="cd07082">
    <property type="entry name" value="ALDH_F11_NP-GAPDH"/>
    <property type="match status" value="1"/>
</dbReference>
<dbReference type="InterPro" id="IPR015590">
    <property type="entry name" value="Aldehyde_DH_dom"/>
</dbReference>
<name>A0ABQ5BKF5_9ASTR</name>
<comment type="catalytic activity">
    <reaction evidence="8">
        <text>D-glyceraldehyde 3-phosphate + NADP(+) + H2O = (2R)-3-phosphoglycerate + NADPH + 2 H(+)</text>
        <dbReference type="Rhea" id="RHEA:14669"/>
        <dbReference type="ChEBI" id="CHEBI:15377"/>
        <dbReference type="ChEBI" id="CHEBI:15378"/>
        <dbReference type="ChEBI" id="CHEBI:57783"/>
        <dbReference type="ChEBI" id="CHEBI:58272"/>
        <dbReference type="ChEBI" id="CHEBI:58349"/>
        <dbReference type="ChEBI" id="CHEBI:59776"/>
        <dbReference type="EC" id="1.2.1.9"/>
    </reaction>
</comment>
<dbReference type="EMBL" id="BQNB010013277">
    <property type="protein sequence ID" value="GJT14013.1"/>
    <property type="molecule type" value="Genomic_DNA"/>
</dbReference>
<evidence type="ECO:0000256" key="2">
    <source>
        <dbReference type="ARBA" id="ARBA00023002"/>
    </source>
</evidence>
<feature type="active site" evidence="9">
    <location>
        <position position="264"/>
    </location>
</feature>